<dbReference type="InterPro" id="IPR008949">
    <property type="entry name" value="Isoprenoid_synthase_dom_sf"/>
</dbReference>
<dbReference type="Gene3D" id="1.10.600.10">
    <property type="entry name" value="Farnesyl Diphosphate Synthase"/>
    <property type="match status" value="1"/>
</dbReference>
<keyword evidence="3 4" id="KW-0460">Magnesium</keyword>
<dbReference type="Pfam" id="PF19086">
    <property type="entry name" value="Terpene_syn_C_2"/>
    <property type="match status" value="1"/>
</dbReference>
<keyword evidence="6" id="KW-1185">Reference proteome</keyword>
<evidence type="ECO:0000256" key="4">
    <source>
        <dbReference type="RuleBase" id="RU366034"/>
    </source>
</evidence>
<dbReference type="InterPro" id="IPR034686">
    <property type="entry name" value="Terpene_cyclase-like_2"/>
</dbReference>
<organism evidence="5 6">
    <name type="scientific">Cryphonectria parasitica (strain ATCC 38755 / EP155)</name>
    <dbReference type="NCBI Taxonomy" id="660469"/>
    <lineage>
        <taxon>Eukaryota</taxon>
        <taxon>Fungi</taxon>
        <taxon>Dikarya</taxon>
        <taxon>Ascomycota</taxon>
        <taxon>Pezizomycotina</taxon>
        <taxon>Sordariomycetes</taxon>
        <taxon>Sordariomycetidae</taxon>
        <taxon>Diaporthales</taxon>
        <taxon>Cryphonectriaceae</taxon>
        <taxon>Cryphonectria-Endothia species complex</taxon>
        <taxon>Cryphonectria</taxon>
    </lineage>
</organism>
<protein>
    <recommendedName>
        <fullName evidence="4">Terpene synthase</fullName>
        <ecNumber evidence="4">4.2.3.-</ecNumber>
    </recommendedName>
</protein>
<keyword evidence="4" id="KW-0456">Lyase</keyword>
<comment type="similarity">
    <text evidence="2 4">Belongs to the terpene synthase family.</text>
</comment>
<comment type="cofactor">
    <cofactor evidence="1 4">
        <name>Mg(2+)</name>
        <dbReference type="ChEBI" id="CHEBI:18420"/>
    </cofactor>
</comment>
<evidence type="ECO:0000313" key="6">
    <source>
        <dbReference type="Proteomes" id="UP000803844"/>
    </source>
</evidence>
<dbReference type="GO" id="GO:0010333">
    <property type="term" value="F:terpene synthase activity"/>
    <property type="evidence" value="ECO:0007669"/>
    <property type="project" value="InterPro"/>
</dbReference>
<dbReference type="SFLD" id="SFLDS00005">
    <property type="entry name" value="Isoprenoid_Synthase_Type_I"/>
    <property type="match status" value="1"/>
</dbReference>
<dbReference type="PANTHER" id="PTHR35201">
    <property type="entry name" value="TERPENE SYNTHASE"/>
    <property type="match status" value="1"/>
</dbReference>
<dbReference type="AlphaFoldDB" id="A0A9P5CKU3"/>
<sequence>MPQITPGMAVRISDLLVDWPWTRKVSPFYEECRRESWAWFEGFKAFSPKAQKAFYEGDFSLLAAMAYPTIDKEGLRVACDLMQVFFAFDEYSDVSDEIDTRKQADALIDALQNPVAPRPEGEWIGGEITRQFWFSARNYFTPLAQKRFLEKMRCYTDAVIEQSFDRTHHQVRDVESYFEIRRHTIGALPSIVVCQARFNIPDHVVENPVIRRLEDYTVELIVIANDMFSYNVEQSRGDDGHNLVTVLMTQYRFELQQAFDWIGAMHRDLEKRFQTDLNNLPYFPEVSEEVNREVREYAWSLGAWIRANDSWSFESPRYFGTDGPRLYKERVFTVLPKREHIGL</sequence>
<dbReference type="GeneID" id="63834861"/>
<name>A0A9P5CKU3_CRYP1</name>
<dbReference type="GO" id="GO:0008299">
    <property type="term" value="P:isoprenoid biosynthetic process"/>
    <property type="evidence" value="ECO:0007669"/>
    <property type="project" value="UniProtKB-ARBA"/>
</dbReference>
<dbReference type="SFLD" id="SFLDG01020">
    <property type="entry name" value="Terpene_Cyclase_Like_2"/>
    <property type="match status" value="1"/>
</dbReference>
<proteinExistence type="inferred from homology"/>
<evidence type="ECO:0000256" key="2">
    <source>
        <dbReference type="ARBA" id="ARBA00006333"/>
    </source>
</evidence>
<evidence type="ECO:0000256" key="3">
    <source>
        <dbReference type="ARBA" id="ARBA00022842"/>
    </source>
</evidence>
<dbReference type="EC" id="4.2.3.-" evidence="4"/>
<comment type="caution">
    <text evidence="5">The sequence shown here is derived from an EMBL/GenBank/DDBJ whole genome shotgun (WGS) entry which is preliminary data.</text>
</comment>
<keyword evidence="4" id="KW-0479">Metal-binding</keyword>
<accession>A0A9P5CKU3</accession>
<dbReference type="EMBL" id="MU032351">
    <property type="protein sequence ID" value="KAF3761522.1"/>
    <property type="molecule type" value="Genomic_DNA"/>
</dbReference>
<dbReference type="PANTHER" id="PTHR35201:SF4">
    <property type="entry name" value="BETA-PINACENE SYNTHASE-RELATED"/>
    <property type="match status" value="1"/>
</dbReference>
<evidence type="ECO:0000313" key="5">
    <source>
        <dbReference type="EMBL" id="KAF3761522.1"/>
    </source>
</evidence>
<dbReference type="GO" id="GO:0046872">
    <property type="term" value="F:metal ion binding"/>
    <property type="evidence" value="ECO:0007669"/>
    <property type="project" value="UniProtKB-KW"/>
</dbReference>
<dbReference type="OrthoDB" id="6486656at2759"/>
<dbReference type="Proteomes" id="UP000803844">
    <property type="component" value="Unassembled WGS sequence"/>
</dbReference>
<gene>
    <name evidence="5" type="ORF">M406DRAFT_265407</name>
</gene>
<dbReference type="RefSeq" id="XP_040772501.1">
    <property type="nucleotide sequence ID" value="XM_040917732.1"/>
</dbReference>
<dbReference type="SUPFAM" id="SSF48576">
    <property type="entry name" value="Terpenoid synthases"/>
    <property type="match status" value="1"/>
</dbReference>
<evidence type="ECO:0000256" key="1">
    <source>
        <dbReference type="ARBA" id="ARBA00001946"/>
    </source>
</evidence>
<reference evidence="5" key="1">
    <citation type="journal article" date="2020" name="Phytopathology">
        <title>Genome sequence of the chestnut blight fungus Cryphonectria parasitica EP155: A fundamental resource for an archetypical invasive plant pathogen.</title>
        <authorList>
            <person name="Crouch J.A."/>
            <person name="Dawe A."/>
            <person name="Aerts A."/>
            <person name="Barry K."/>
            <person name="Churchill A.C.L."/>
            <person name="Grimwood J."/>
            <person name="Hillman B."/>
            <person name="Milgroom M.G."/>
            <person name="Pangilinan J."/>
            <person name="Smith M."/>
            <person name="Salamov A."/>
            <person name="Schmutz J."/>
            <person name="Yadav J."/>
            <person name="Grigoriev I.V."/>
            <person name="Nuss D."/>
        </authorList>
    </citation>
    <scope>NUCLEOTIDE SEQUENCE</scope>
    <source>
        <strain evidence="5">EP155</strain>
    </source>
</reference>